<dbReference type="STRING" id="29367.CLPUN_27280"/>
<keyword evidence="5" id="KW-1185">Reference proteome</keyword>
<dbReference type="EC" id="3.2.1.96" evidence="4"/>
<evidence type="ECO:0000256" key="1">
    <source>
        <dbReference type="ARBA" id="ARBA00022737"/>
    </source>
</evidence>
<keyword evidence="4" id="KW-0378">Hydrolase</keyword>
<dbReference type="SUPFAM" id="SSF69360">
    <property type="entry name" value="Cell wall binding repeat"/>
    <property type="match status" value="1"/>
</dbReference>
<keyword evidence="3" id="KW-0732">Signal</keyword>
<feature type="chain" id="PRO_5012233166" evidence="3">
    <location>
        <begin position="27"/>
        <end position="615"/>
    </location>
</feature>
<feature type="repeat" description="Cell wall-binding" evidence="2">
    <location>
        <begin position="577"/>
        <end position="596"/>
    </location>
</feature>
<dbReference type="AlphaFoldDB" id="A0A1S8TFA9"/>
<evidence type="ECO:0000256" key="3">
    <source>
        <dbReference type="SAM" id="SignalP"/>
    </source>
</evidence>
<keyword evidence="1" id="KW-0677">Repeat</keyword>
<protein>
    <submittedName>
        <fullName evidence="4">Putative endo-beta-N-acetylglucosaminidase</fullName>
        <ecNumber evidence="4">3.2.1.96</ecNumber>
    </submittedName>
</protein>
<feature type="repeat" description="Cell wall-binding" evidence="2">
    <location>
        <begin position="537"/>
        <end position="556"/>
    </location>
</feature>
<organism evidence="4 5">
    <name type="scientific">Clostridium puniceum</name>
    <dbReference type="NCBI Taxonomy" id="29367"/>
    <lineage>
        <taxon>Bacteria</taxon>
        <taxon>Bacillati</taxon>
        <taxon>Bacillota</taxon>
        <taxon>Clostridia</taxon>
        <taxon>Eubacteriales</taxon>
        <taxon>Clostridiaceae</taxon>
        <taxon>Clostridium</taxon>
    </lineage>
</organism>
<comment type="caution">
    <text evidence="4">The sequence shown here is derived from an EMBL/GenBank/DDBJ whole genome shotgun (WGS) entry which is preliminary data.</text>
</comment>
<sequence length="615" mass="67956">MFKRANKITALVVAAASIMSVVPAMAVEKLGTKDGTVTEGVAFDNGNYAYYGYRTDDDDTGIWYNGGKGEKDKAIEDLEDYELHTNSTKYGEKYAYVTENGNSDEYLVDLSNGKIADEDTPEDQEASAKAKLISALKKAERYNNTSDDDHKITDSDVSTERLFKNQFGELWYQYTTTSANSTLDDVDGAVITTTAGGASYFGGSVFTGFTNTSGKYIDASYLANLKVYNARKNKATVIEQFGKIYKDEALKVDLKGLKSLAQDKDYIYALATVDVTYYPVVNGAFDFSEDAAKVVTPQYFIQKISKERDSSKEDGAYVPKSVDSWQVDDGSIFDVDDDNDVAFKALTSQIDGQTEPSKYAVKDGVLYVTLMEDKDTVHVYKLKLGKDKRDLAKDTKLTGSDLTELKSKLGEDIDMTIVTLDEDDDADASLGFESVSIDVDGNTWTIDDGEISMFDGDEFKVQYKTDRSFDRLDVYNKDSLIAWEDGEDAYTTVQEGKDQTVSDGDTIEPRVTTPATVGWKQEATGWTFYDVNGAKVASKWVNDNGTWYYIKADGIMATGWYNDNGTWYFLKGNGAMATGWYNDNGTWYYLAGSGAMLANTTVDGYQLGASGAWIQ</sequence>
<evidence type="ECO:0000313" key="5">
    <source>
        <dbReference type="Proteomes" id="UP000190890"/>
    </source>
</evidence>
<dbReference type="Gene3D" id="2.10.270.10">
    <property type="entry name" value="Cholin Binding"/>
    <property type="match status" value="1"/>
</dbReference>
<keyword evidence="4" id="KW-0326">Glycosidase</keyword>
<dbReference type="Proteomes" id="UP000190890">
    <property type="component" value="Unassembled WGS sequence"/>
</dbReference>
<dbReference type="OrthoDB" id="9762689at2"/>
<gene>
    <name evidence="4" type="primary">lytB_4</name>
    <name evidence="4" type="ORF">CLPUN_27280</name>
</gene>
<dbReference type="InterPro" id="IPR018337">
    <property type="entry name" value="Cell_wall/Cho-bd_repeat"/>
</dbReference>
<dbReference type="PROSITE" id="PS51170">
    <property type="entry name" value="CW"/>
    <property type="match status" value="3"/>
</dbReference>
<proteinExistence type="predicted"/>
<dbReference type="RefSeq" id="WP_077847827.1">
    <property type="nucleotide sequence ID" value="NZ_LZZM01000174.1"/>
</dbReference>
<evidence type="ECO:0000256" key="2">
    <source>
        <dbReference type="PROSITE-ProRule" id="PRU00591"/>
    </source>
</evidence>
<dbReference type="Pfam" id="PF01473">
    <property type="entry name" value="Choline_bind_1"/>
    <property type="match status" value="1"/>
</dbReference>
<dbReference type="EMBL" id="LZZM01000174">
    <property type="protein sequence ID" value="OOM76341.1"/>
    <property type="molecule type" value="Genomic_DNA"/>
</dbReference>
<evidence type="ECO:0000313" key="4">
    <source>
        <dbReference type="EMBL" id="OOM76341.1"/>
    </source>
</evidence>
<feature type="repeat" description="Cell wall-binding" evidence="2">
    <location>
        <begin position="557"/>
        <end position="576"/>
    </location>
</feature>
<feature type="signal peptide" evidence="3">
    <location>
        <begin position="1"/>
        <end position="26"/>
    </location>
</feature>
<accession>A0A1S8TFA9</accession>
<reference evidence="4 5" key="1">
    <citation type="submission" date="2016-05" db="EMBL/GenBank/DDBJ databases">
        <title>Microbial solvent formation.</title>
        <authorList>
            <person name="Poehlein A."/>
            <person name="Montoya Solano J.D."/>
            <person name="Flitsch S."/>
            <person name="Krabben P."/>
            <person name="Duerre P."/>
            <person name="Daniel R."/>
        </authorList>
    </citation>
    <scope>NUCLEOTIDE SEQUENCE [LARGE SCALE GENOMIC DNA]</scope>
    <source>
        <strain evidence="4 5">DSM 2619</strain>
    </source>
</reference>
<dbReference type="GO" id="GO:0033925">
    <property type="term" value="F:mannosyl-glycoprotein endo-beta-N-acetylglucosaminidase activity"/>
    <property type="evidence" value="ECO:0007669"/>
    <property type="project" value="UniProtKB-EC"/>
</dbReference>
<name>A0A1S8TFA9_9CLOT</name>
<dbReference type="Pfam" id="PF19127">
    <property type="entry name" value="Choline_bind_3"/>
    <property type="match status" value="1"/>
</dbReference>